<gene>
    <name evidence="1" type="primary">aflU_0</name>
    <name evidence="1" type="ORF">DIS24_g484</name>
</gene>
<dbReference type="GO" id="GO:0020037">
    <property type="term" value="F:heme binding"/>
    <property type="evidence" value="ECO:0007669"/>
    <property type="project" value="InterPro"/>
</dbReference>
<dbReference type="SUPFAM" id="SSF48264">
    <property type="entry name" value="Cytochrome P450"/>
    <property type="match status" value="1"/>
</dbReference>
<dbReference type="PANTHER" id="PTHR24305">
    <property type="entry name" value="CYTOCHROME P450"/>
    <property type="match status" value="1"/>
</dbReference>
<dbReference type="AlphaFoldDB" id="A0AA39Z6T2"/>
<dbReference type="EMBL" id="JAUJDW010000002">
    <property type="protein sequence ID" value="KAK0664412.1"/>
    <property type="molecule type" value="Genomic_DNA"/>
</dbReference>
<sequence length="89" mass="10058">MNKNRTEELPYPVLFDKLGKYSDNEQISEAMSVLIAGSDTTAYTLSIGTFHILNSPEISAKLQQELRENEVDPDQMPSLLDLEKLPYLV</sequence>
<dbReference type="InterPro" id="IPR050121">
    <property type="entry name" value="Cytochrome_P450_monoxygenase"/>
</dbReference>
<keyword evidence="2" id="KW-1185">Reference proteome</keyword>
<keyword evidence="1" id="KW-0560">Oxidoreductase</keyword>
<dbReference type="PANTHER" id="PTHR24305:SF152">
    <property type="entry name" value="P450, PUTATIVE (EUROFUNG)-RELATED"/>
    <property type="match status" value="1"/>
</dbReference>
<dbReference type="InterPro" id="IPR001128">
    <property type="entry name" value="Cyt_P450"/>
</dbReference>
<comment type="caution">
    <text evidence="1">The sequence shown here is derived from an EMBL/GenBank/DDBJ whole genome shotgun (WGS) entry which is preliminary data.</text>
</comment>
<dbReference type="Proteomes" id="UP001175001">
    <property type="component" value="Unassembled WGS sequence"/>
</dbReference>
<dbReference type="GO" id="GO:0004497">
    <property type="term" value="F:monooxygenase activity"/>
    <property type="evidence" value="ECO:0007669"/>
    <property type="project" value="UniProtKB-KW"/>
</dbReference>
<dbReference type="GO" id="GO:0005506">
    <property type="term" value="F:iron ion binding"/>
    <property type="evidence" value="ECO:0007669"/>
    <property type="project" value="InterPro"/>
</dbReference>
<organism evidence="1 2">
    <name type="scientific">Lasiodiplodia hormozganensis</name>
    <dbReference type="NCBI Taxonomy" id="869390"/>
    <lineage>
        <taxon>Eukaryota</taxon>
        <taxon>Fungi</taxon>
        <taxon>Dikarya</taxon>
        <taxon>Ascomycota</taxon>
        <taxon>Pezizomycotina</taxon>
        <taxon>Dothideomycetes</taxon>
        <taxon>Dothideomycetes incertae sedis</taxon>
        <taxon>Botryosphaeriales</taxon>
        <taxon>Botryosphaeriaceae</taxon>
        <taxon>Lasiodiplodia</taxon>
    </lineage>
</organism>
<reference evidence="1" key="1">
    <citation type="submission" date="2023-06" db="EMBL/GenBank/DDBJ databases">
        <title>Multi-omics analyses reveal the molecular pathogenesis toolkit of Lasiodiplodia hormozganensis, a cross-kingdom pathogen.</title>
        <authorList>
            <person name="Felix C."/>
            <person name="Meneses R."/>
            <person name="Goncalves M.F.M."/>
            <person name="Tilleman L."/>
            <person name="Duarte A.S."/>
            <person name="Jorrin-Novo J.V."/>
            <person name="Van De Peer Y."/>
            <person name="Deforce D."/>
            <person name="Van Nieuwerburgh F."/>
            <person name="Esteves A.C."/>
            <person name="Alves A."/>
        </authorList>
    </citation>
    <scope>NUCLEOTIDE SEQUENCE</scope>
    <source>
        <strain evidence="1">CBS 339.90</strain>
    </source>
</reference>
<dbReference type="InterPro" id="IPR036396">
    <property type="entry name" value="Cyt_P450_sf"/>
</dbReference>
<protein>
    <submittedName>
        <fullName evidence="1">Cytochrome P450 monooxygenase aflU</fullName>
    </submittedName>
</protein>
<evidence type="ECO:0000313" key="2">
    <source>
        <dbReference type="Proteomes" id="UP001175001"/>
    </source>
</evidence>
<dbReference type="GO" id="GO:0016705">
    <property type="term" value="F:oxidoreductase activity, acting on paired donors, with incorporation or reduction of molecular oxygen"/>
    <property type="evidence" value="ECO:0007669"/>
    <property type="project" value="InterPro"/>
</dbReference>
<keyword evidence="1" id="KW-0503">Monooxygenase</keyword>
<dbReference type="Gene3D" id="1.10.630.10">
    <property type="entry name" value="Cytochrome P450"/>
    <property type="match status" value="1"/>
</dbReference>
<name>A0AA39Z6T2_9PEZI</name>
<accession>A0AA39Z6T2</accession>
<evidence type="ECO:0000313" key="1">
    <source>
        <dbReference type="EMBL" id="KAK0664412.1"/>
    </source>
</evidence>
<proteinExistence type="predicted"/>
<dbReference type="Pfam" id="PF00067">
    <property type="entry name" value="p450"/>
    <property type="match status" value="1"/>
</dbReference>